<dbReference type="AlphaFoldDB" id="A0A3P6S4Q7"/>
<gene>
    <name evidence="1" type="ORF">NLS_LOCUS1200</name>
</gene>
<dbReference type="GO" id="GO:0015929">
    <property type="term" value="F:hexosaminidase activity"/>
    <property type="evidence" value="ECO:0007669"/>
    <property type="project" value="InterPro"/>
</dbReference>
<dbReference type="STRING" id="42156.A0A3P6S4Q7"/>
<reference evidence="1 2" key="1">
    <citation type="submission" date="2018-08" db="EMBL/GenBank/DDBJ databases">
        <authorList>
            <person name="Laetsch R D."/>
            <person name="Stevens L."/>
            <person name="Kumar S."/>
            <person name="Blaxter L. M."/>
        </authorList>
    </citation>
    <scope>NUCLEOTIDE SEQUENCE [LARGE SCALE GENOMIC DNA]</scope>
</reference>
<proteinExistence type="predicted"/>
<sequence>MYSHERCYHEIELAKAGDKYFTQAVVNAATVVLNCTSTISLEYMHSFDSCTFPGVELFSVIHSLRDYVSVIKSEVFESNQVKGWLSRFNVHHGYTQLWYLLQLKSIIEMHTNEMFSTSRVIESLMQPIYRRNTIDEWLYENIDPIIEQLMELLQQISQLQMQRTFTVRNFDIKRSRMNYAL</sequence>
<evidence type="ECO:0000313" key="1">
    <source>
        <dbReference type="EMBL" id="VDK70722.1"/>
    </source>
</evidence>
<dbReference type="OMA" id="HERCYHE"/>
<protein>
    <submittedName>
        <fullName evidence="1">Uncharacterized protein</fullName>
    </submittedName>
</protein>
<name>A0A3P6S4Q7_LITSI</name>
<keyword evidence="2" id="KW-1185">Reference proteome</keyword>
<dbReference type="EMBL" id="UYRX01000039">
    <property type="protein sequence ID" value="VDK70722.1"/>
    <property type="molecule type" value="Genomic_DNA"/>
</dbReference>
<dbReference type="InterPro" id="IPR038901">
    <property type="entry name" value="HEXDC-like"/>
</dbReference>
<dbReference type="PANTHER" id="PTHR21040">
    <property type="entry name" value="BCDNA.GH04120"/>
    <property type="match status" value="1"/>
</dbReference>
<dbReference type="Proteomes" id="UP000277928">
    <property type="component" value="Unassembled WGS sequence"/>
</dbReference>
<organism evidence="1 2">
    <name type="scientific">Litomosoides sigmodontis</name>
    <name type="common">Filarial nematode worm</name>
    <dbReference type="NCBI Taxonomy" id="42156"/>
    <lineage>
        <taxon>Eukaryota</taxon>
        <taxon>Metazoa</taxon>
        <taxon>Ecdysozoa</taxon>
        <taxon>Nematoda</taxon>
        <taxon>Chromadorea</taxon>
        <taxon>Rhabditida</taxon>
        <taxon>Spirurina</taxon>
        <taxon>Spiruromorpha</taxon>
        <taxon>Filarioidea</taxon>
        <taxon>Onchocercidae</taxon>
        <taxon>Litomosoides</taxon>
    </lineage>
</organism>
<accession>A0A3P6S4Q7</accession>
<dbReference type="OrthoDB" id="47475at2759"/>
<evidence type="ECO:0000313" key="2">
    <source>
        <dbReference type="Proteomes" id="UP000277928"/>
    </source>
</evidence>
<dbReference type="PANTHER" id="PTHR21040:SF4">
    <property type="entry name" value="BETA-N-ACETYLHEXOSAMINIDASE"/>
    <property type="match status" value="1"/>
</dbReference>